<name>A0A433DMZ0_9FUNG</name>
<gene>
    <name evidence="1" type="ORF">BC936DRAFT_137950</name>
</gene>
<reference evidence="1 2" key="1">
    <citation type="journal article" date="2018" name="New Phytol.">
        <title>Phylogenomics of Endogonaceae and evolution of mycorrhizas within Mucoromycota.</title>
        <authorList>
            <person name="Chang Y."/>
            <person name="Desiro A."/>
            <person name="Na H."/>
            <person name="Sandor L."/>
            <person name="Lipzen A."/>
            <person name="Clum A."/>
            <person name="Barry K."/>
            <person name="Grigoriev I.V."/>
            <person name="Martin F.M."/>
            <person name="Stajich J.E."/>
            <person name="Smith M.E."/>
            <person name="Bonito G."/>
            <person name="Spatafora J.W."/>
        </authorList>
    </citation>
    <scope>NUCLEOTIDE SEQUENCE [LARGE SCALE GENOMIC DNA]</scope>
    <source>
        <strain evidence="1 2">GMNB39</strain>
    </source>
</reference>
<dbReference type="EMBL" id="RBNI01000122">
    <property type="protein sequence ID" value="RUP52195.1"/>
    <property type="molecule type" value="Genomic_DNA"/>
</dbReference>
<sequence length="229" mass="26026">MPATPPARCRPRLGGCRSQWLTLLRVSLVTVSIDKSLHLSSIICSLLFLPASDERRFWEEDLRLKRKADGCALEITSTAVNHEMRNVLDLYREKSMVSTEHGEPANQDEELAEGGLTDEGDEHVYFEDKEDEVTFEVKSFGTDHCPRRYTDYTEYFGNYEGQAVDPALFLEENNEESDMGTHFYQPFDHGAWEKLTLKFGSKVHNLLKAAARIKDHLLRPEAGPSFVAA</sequence>
<dbReference type="Proteomes" id="UP000268093">
    <property type="component" value="Unassembled WGS sequence"/>
</dbReference>
<accession>A0A433DMZ0</accession>
<evidence type="ECO:0000313" key="1">
    <source>
        <dbReference type="EMBL" id="RUP52195.1"/>
    </source>
</evidence>
<comment type="caution">
    <text evidence="1">The sequence shown here is derived from an EMBL/GenBank/DDBJ whole genome shotgun (WGS) entry which is preliminary data.</text>
</comment>
<keyword evidence="2" id="KW-1185">Reference proteome</keyword>
<proteinExistence type="predicted"/>
<protein>
    <submittedName>
        <fullName evidence="1">Uncharacterized protein</fullName>
    </submittedName>
</protein>
<organism evidence="1 2">
    <name type="scientific">Jimgerdemannia flammicorona</name>
    <dbReference type="NCBI Taxonomy" id="994334"/>
    <lineage>
        <taxon>Eukaryota</taxon>
        <taxon>Fungi</taxon>
        <taxon>Fungi incertae sedis</taxon>
        <taxon>Mucoromycota</taxon>
        <taxon>Mucoromycotina</taxon>
        <taxon>Endogonomycetes</taxon>
        <taxon>Endogonales</taxon>
        <taxon>Endogonaceae</taxon>
        <taxon>Jimgerdemannia</taxon>
    </lineage>
</organism>
<evidence type="ECO:0000313" key="2">
    <source>
        <dbReference type="Proteomes" id="UP000268093"/>
    </source>
</evidence>
<dbReference type="AlphaFoldDB" id="A0A433DMZ0"/>